<evidence type="ECO:0000313" key="2">
    <source>
        <dbReference type="EMBL" id="QCD94825.1"/>
    </source>
</evidence>
<gene>
    <name evidence="2" type="ORF">DEO72_LG5g2914</name>
</gene>
<evidence type="ECO:0000313" key="3">
    <source>
        <dbReference type="Proteomes" id="UP000501690"/>
    </source>
</evidence>
<feature type="region of interest" description="Disordered" evidence="1">
    <location>
        <begin position="140"/>
        <end position="189"/>
    </location>
</feature>
<proteinExistence type="predicted"/>
<dbReference type="EMBL" id="CP039349">
    <property type="protein sequence ID" value="QCD94825.1"/>
    <property type="molecule type" value="Genomic_DNA"/>
</dbReference>
<feature type="compositionally biased region" description="Polar residues" evidence="1">
    <location>
        <begin position="171"/>
        <end position="183"/>
    </location>
</feature>
<dbReference type="AlphaFoldDB" id="A0A4D6M151"/>
<feature type="region of interest" description="Disordered" evidence="1">
    <location>
        <begin position="31"/>
        <end position="68"/>
    </location>
</feature>
<reference evidence="2 3" key="1">
    <citation type="submission" date="2019-04" db="EMBL/GenBank/DDBJ databases">
        <title>An improved genome assembly and genetic linkage map for asparagus bean, Vigna unguiculata ssp. sesquipedialis.</title>
        <authorList>
            <person name="Xia Q."/>
            <person name="Zhang R."/>
            <person name="Dong Y."/>
        </authorList>
    </citation>
    <scope>NUCLEOTIDE SEQUENCE [LARGE SCALE GENOMIC DNA]</scope>
    <source>
        <tissue evidence="2">Leaf</tissue>
    </source>
</reference>
<dbReference type="Proteomes" id="UP000501690">
    <property type="component" value="Linkage Group LG5"/>
</dbReference>
<accession>A0A4D6M151</accession>
<organism evidence="2 3">
    <name type="scientific">Vigna unguiculata</name>
    <name type="common">Cowpea</name>
    <dbReference type="NCBI Taxonomy" id="3917"/>
    <lineage>
        <taxon>Eukaryota</taxon>
        <taxon>Viridiplantae</taxon>
        <taxon>Streptophyta</taxon>
        <taxon>Embryophyta</taxon>
        <taxon>Tracheophyta</taxon>
        <taxon>Spermatophyta</taxon>
        <taxon>Magnoliopsida</taxon>
        <taxon>eudicotyledons</taxon>
        <taxon>Gunneridae</taxon>
        <taxon>Pentapetalae</taxon>
        <taxon>rosids</taxon>
        <taxon>fabids</taxon>
        <taxon>Fabales</taxon>
        <taxon>Fabaceae</taxon>
        <taxon>Papilionoideae</taxon>
        <taxon>50 kb inversion clade</taxon>
        <taxon>NPAAA clade</taxon>
        <taxon>indigoferoid/millettioid clade</taxon>
        <taxon>Phaseoleae</taxon>
        <taxon>Vigna</taxon>
    </lineage>
</organism>
<feature type="compositionally biased region" description="Basic and acidic residues" evidence="1">
    <location>
        <begin position="154"/>
        <end position="170"/>
    </location>
</feature>
<evidence type="ECO:0000256" key="1">
    <source>
        <dbReference type="SAM" id="MobiDB-lite"/>
    </source>
</evidence>
<keyword evidence="3" id="KW-1185">Reference proteome</keyword>
<protein>
    <submittedName>
        <fullName evidence="2">Uncharacterized protein</fullName>
    </submittedName>
</protein>
<feature type="compositionally biased region" description="Low complexity" evidence="1">
    <location>
        <begin position="40"/>
        <end position="68"/>
    </location>
</feature>
<sequence length="189" mass="21651">MFQLPYQQFSSPPLHCTSELPHPFEVHRAGTKSIVRFENPPARRSPPSLRRPPCLRSPPSLRGPPSVRSPPFWWSPSKIHSPETRKGYSSIWFKVRIMSEVSEGSDFSVDRKVEDNYYQWDESSVADIGEEKFSEIAQHKSGDIDEGNFVETSTDQHGKEEDGLHQDGKEIQQSNMYKETQSILDLDDC</sequence>
<name>A0A4D6M151_VIGUN</name>